<feature type="compositionally biased region" description="Low complexity" evidence="7">
    <location>
        <begin position="188"/>
        <end position="216"/>
    </location>
</feature>
<gene>
    <name evidence="9" type="ORF">QVD17_22216</name>
</gene>
<dbReference type="PANTHER" id="PTHR11467:SF119">
    <property type="entry name" value="HISTONE H5, WINGED HELIX-LIKE DNA-BINDING DOMAIN SUPERFAMILY"/>
    <property type="match status" value="1"/>
</dbReference>
<evidence type="ECO:0000256" key="3">
    <source>
        <dbReference type="ARBA" id="ARBA00022454"/>
    </source>
</evidence>
<dbReference type="GO" id="GO:0030261">
    <property type="term" value="P:chromosome condensation"/>
    <property type="evidence" value="ECO:0007669"/>
    <property type="project" value="TreeGrafter"/>
</dbReference>
<dbReference type="InterPro" id="IPR036390">
    <property type="entry name" value="WH_DNA-bd_sf"/>
</dbReference>
<dbReference type="InterPro" id="IPR005819">
    <property type="entry name" value="H1/H5"/>
</dbReference>
<dbReference type="GO" id="GO:0006334">
    <property type="term" value="P:nucleosome assembly"/>
    <property type="evidence" value="ECO:0007669"/>
    <property type="project" value="InterPro"/>
</dbReference>
<sequence length="246" mass="25451">MTVTTPANLRSIITGTLTYSMATTETVAKKAKKASAPKAKDPPQHPPYFEMIKDAIVTLKERTGSSPQAIAKFIEGKYKDLPANYKKLLSIQLKRNVVDGKLVKVKASFKLAPKAASSVPAKKPVSKPKVAAKPAAKKKAAVTPTKAKVAAKPKAKAPATKPKAKAVAKPKAAAAAPKVGAKRKAVAKPKTPVKAAAKSAKTSTRSTPGRAAAATKGVKKTPVKKVAAKKTATPKKAAAGAKKGKK</sequence>
<protein>
    <recommendedName>
        <fullName evidence="8">H15 domain-containing protein</fullName>
    </recommendedName>
</protein>
<evidence type="ECO:0000256" key="4">
    <source>
        <dbReference type="ARBA" id="ARBA00023125"/>
    </source>
</evidence>
<accession>A0AAD8KD72</accession>
<dbReference type="Gene3D" id="1.10.10.10">
    <property type="entry name" value="Winged helix-like DNA-binding domain superfamily/Winged helix DNA-binding domain"/>
    <property type="match status" value="1"/>
</dbReference>
<keyword evidence="3 6" id="KW-0158">Chromosome</keyword>
<evidence type="ECO:0000256" key="6">
    <source>
        <dbReference type="RuleBase" id="RU003894"/>
    </source>
</evidence>
<comment type="caution">
    <text evidence="9">The sequence shown here is derived from an EMBL/GenBank/DDBJ whole genome shotgun (WGS) entry which is preliminary data.</text>
</comment>
<evidence type="ECO:0000256" key="1">
    <source>
        <dbReference type="ARBA" id="ARBA00004123"/>
    </source>
</evidence>
<evidence type="ECO:0000256" key="5">
    <source>
        <dbReference type="ARBA" id="ARBA00023242"/>
    </source>
</evidence>
<dbReference type="Pfam" id="PF00538">
    <property type="entry name" value="Linker_histone"/>
    <property type="match status" value="1"/>
</dbReference>
<dbReference type="SUPFAM" id="SSF46785">
    <property type="entry name" value="Winged helix' DNA-binding domain"/>
    <property type="match status" value="1"/>
</dbReference>
<reference evidence="9" key="1">
    <citation type="journal article" date="2023" name="bioRxiv">
        <title>Improved chromosome-level genome assembly for marigold (Tagetes erecta).</title>
        <authorList>
            <person name="Jiang F."/>
            <person name="Yuan L."/>
            <person name="Wang S."/>
            <person name="Wang H."/>
            <person name="Xu D."/>
            <person name="Wang A."/>
            <person name="Fan W."/>
        </authorList>
    </citation>
    <scope>NUCLEOTIDE SEQUENCE</scope>
    <source>
        <strain evidence="9">WSJ</strain>
        <tissue evidence="9">Leaf</tissue>
    </source>
</reference>
<feature type="region of interest" description="Disordered" evidence="7">
    <location>
        <begin position="117"/>
        <end position="246"/>
    </location>
</feature>
<dbReference type="InterPro" id="IPR005818">
    <property type="entry name" value="Histone_H1/H5_H15"/>
</dbReference>
<organism evidence="9 10">
    <name type="scientific">Tagetes erecta</name>
    <name type="common">African marigold</name>
    <dbReference type="NCBI Taxonomy" id="13708"/>
    <lineage>
        <taxon>Eukaryota</taxon>
        <taxon>Viridiplantae</taxon>
        <taxon>Streptophyta</taxon>
        <taxon>Embryophyta</taxon>
        <taxon>Tracheophyta</taxon>
        <taxon>Spermatophyta</taxon>
        <taxon>Magnoliopsida</taxon>
        <taxon>eudicotyledons</taxon>
        <taxon>Gunneridae</taxon>
        <taxon>Pentapetalae</taxon>
        <taxon>asterids</taxon>
        <taxon>campanulids</taxon>
        <taxon>Asterales</taxon>
        <taxon>Asteraceae</taxon>
        <taxon>Asteroideae</taxon>
        <taxon>Heliantheae alliance</taxon>
        <taxon>Tageteae</taxon>
        <taxon>Tagetes</taxon>
    </lineage>
</organism>
<dbReference type="InterPro" id="IPR036388">
    <property type="entry name" value="WH-like_DNA-bd_sf"/>
</dbReference>
<comment type="subcellular location">
    <subcellularLocation>
        <location evidence="2">Chromosome</location>
    </subcellularLocation>
    <subcellularLocation>
        <location evidence="1 6">Nucleus</location>
    </subcellularLocation>
</comment>
<keyword evidence="10" id="KW-1185">Reference proteome</keyword>
<dbReference type="SMART" id="SM00526">
    <property type="entry name" value="H15"/>
    <property type="match status" value="1"/>
</dbReference>
<evidence type="ECO:0000256" key="2">
    <source>
        <dbReference type="ARBA" id="ARBA00004286"/>
    </source>
</evidence>
<evidence type="ECO:0000313" key="10">
    <source>
        <dbReference type="Proteomes" id="UP001229421"/>
    </source>
</evidence>
<dbReference type="Proteomes" id="UP001229421">
    <property type="component" value="Unassembled WGS sequence"/>
</dbReference>
<dbReference type="PROSITE" id="PS51504">
    <property type="entry name" value="H15"/>
    <property type="match status" value="1"/>
</dbReference>
<feature type="domain" description="H15" evidence="8">
    <location>
        <begin position="44"/>
        <end position="113"/>
    </location>
</feature>
<dbReference type="EMBL" id="JAUHHV010000006">
    <property type="protein sequence ID" value="KAK1420538.1"/>
    <property type="molecule type" value="Genomic_DNA"/>
</dbReference>
<evidence type="ECO:0000313" key="9">
    <source>
        <dbReference type="EMBL" id="KAK1420538.1"/>
    </source>
</evidence>
<dbReference type="GO" id="GO:0000786">
    <property type="term" value="C:nucleosome"/>
    <property type="evidence" value="ECO:0007669"/>
    <property type="project" value="InterPro"/>
</dbReference>
<evidence type="ECO:0000256" key="7">
    <source>
        <dbReference type="SAM" id="MobiDB-lite"/>
    </source>
</evidence>
<dbReference type="CDD" id="cd00073">
    <property type="entry name" value="H15"/>
    <property type="match status" value="1"/>
</dbReference>
<dbReference type="PANTHER" id="PTHR11467">
    <property type="entry name" value="HISTONE H1"/>
    <property type="match status" value="1"/>
</dbReference>
<proteinExistence type="inferred from homology"/>
<dbReference type="GO" id="GO:0005634">
    <property type="term" value="C:nucleus"/>
    <property type="evidence" value="ECO:0007669"/>
    <property type="project" value="UniProtKB-SubCell"/>
</dbReference>
<dbReference type="GO" id="GO:0045910">
    <property type="term" value="P:negative regulation of DNA recombination"/>
    <property type="evidence" value="ECO:0007669"/>
    <property type="project" value="TreeGrafter"/>
</dbReference>
<feature type="compositionally biased region" description="Low complexity" evidence="7">
    <location>
        <begin position="169"/>
        <end position="179"/>
    </location>
</feature>
<feature type="compositionally biased region" description="Basic residues" evidence="7">
    <location>
        <begin position="217"/>
        <end position="228"/>
    </location>
</feature>
<comment type="similarity">
    <text evidence="6">Belongs to the histone H1/H5 family.</text>
</comment>
<dbReference type="AlphaFoldDB" id="A0AAD8KD72"/>
<evidence type="ECO:0000259" key="8">
    <source>
        <dbReference type="PROSITE" id="PS51504"/>
    </source>
</evidence>
<feature type="compositionally biased region" description="Low complexity" evidence="7">
    <location>
        <begin position="117"/>
        <end position="134"/>
    </location>
</feature>
<name>A0AAD8KD72_TARER</name>
<dbReference type="GO" id="GO:0003690">
    <property type="term" value="F:double-stranded DNA binding"/>
    <property type="evidence" value="ECO:0007669"/>
    <property type="project" value="TreeGrafter"/>
</dbReference>
<keyword evidence="4 6" id="KW-0238">DNA-binding</keyword>
<dbReference type="GO" id="GO:0031492">
    <property type="term" value="F:nucleosomal DNA binding"/>
    <property type="evidence" value="ECO:0007669"/>
    <property type="project" value="TreeGrafter"/>
</dbReference>
<feature type="compositionally biased region" description="Low complexity" evidence="7">
    <location>
        <begin position="229"/>
        <end position="246"/>
    </location>
</feature>
<dbReference type="GO" id="GO:0030527">
    <property type="term" value="F:structural constituent of chromatin"/>
    <property type="evidence" value="ECO:0007669"/>
    <property type="project" value="InterPro"/>
</dbReference>
<keyword evidence="5 6" id="KW-0539">Nucleus</keyword>
<dbReference type="PRINTS" id="PR00624">
    <property type="entry name" value="HISTONEH5"/>
</dbReference>